<dbReference type="Gene3D" id="3.30.2310.20">
    <property type="entry name" value="RelE-like"/>
    <property type="match status" value="1"/>
</dbReference>
<dbReference type="PANTHER" id="PTHR33755">
    <property type="entry name" value="TOXIN PARE1-RELATED"/>
    <property type="match status" value="1"/>
</dbReference>
<geneLocation type="plasmid" evidence="5">
    <name>pts417</name>
</geneLocation>
<comment type="similarity">
    <text evidence="1 3">Belongs to the RelE toxin family.</text>
</comment>
<dbReference type="KEGG" id="tsy:THSYN_29325"/>
<dbReference type="PANTHER" id="PTHR33755:SF9">
    <property type="entry name" value="TOXIN PARE1"/>
    <property type="match status" value="1"/>
</dbReference>
<proteinExistence type="inferred from homology"/>
<dbReference type="AlphaFoldDB" id="A0A2K8UHP0"/>
<dbReference type="Proteomes" id="UP000232638">
    <property type="component" value="Plasmid pTs417"/>
</dbReference>
<keyword evidence="5" id="KW-1185">Reference proteome</keyword>
<evidence type="ECO:0000313" key="4">
    <source>
        <dbReference type="EMBL" id="AUB85042.1"/>
    </source>
</evidence>
<keyword evidence="2" id="KW-1277">Toxin-antitoxin system</keyword>
<protein>
    <recommendedName>
        <fullName evidence="3">Toxin</fullName>
    </recommendedName>
</protein>
<dbReference type="InterPro" id="IPR028344">
    <property type="entry name" value="ParE1/4"/>
</dbReference>
<keyword evidence="4" id="KW-0614">Plasmid</keyword>
<dbReference type="EMBL" id="CP020371">
    <property type="protein sequence ID" value="AUB85042.1"/>
    <property type="molecule type" value="Genomic_DNA"/>
</dbReference>
<dbReference type="InterPro" id="IPR007712">
    <property type="entry name" value="RelE/ParE_toxin"/>
</dbReference>
<dbReference type="OrthoDB" id="516834at2"/>
<evidence type="ECO:0000256" key="2">
    <source>
        <dbReference type="ARBA" id="ARBA00022649"/>
    </source>
</evidence>
<sequence>MPRFVLTKAANADLKGIGRYTQATWGRDQRTRYLTLLDAGFRALADNPLMGKDCDDIRPGYRKHQIEKHIAFYRQSGSGQIEIVRVLHERMDLEANLSASGDN</sequence>
<dbReference type="InterPro" id="IPR051803">
    <property type="entry name" value="TA_system_RelE-like_toxin"/>
</dbReference>
<dbReference type="Pfam" id="PF05016">
    <property type="entry name" value="ParE_toxin"/>
    <property type="match status" value="1"/>
</dbReference>
<gene>
    <name evidence="4" type="ORF">THSYN_29325</name>
</gene>
<evidence type="ECO:0000313" key="5">
    <source>
        <dbReference type="Proteomes" id="UP000232638"/>
    </source>
</evidence>
<reference evidence="4 5" key="1">
    <citation type="submission" date="2017-03" db="EMBL/GenBank/DDBJ databases">
        <title>Complete genome sequence of Candidatus 'Thiodictyon syntrophicum' sp. nov. strain Cad16T, a photolithoautotroph purple sulfur bacterium isolated from an alpine meromictic lake.</title>
        <authorList>
            <person name="Luedin S.M."/>
            <person name="Pothier J.F."/>
            <person name="Danza F."/>
            <person name="Storelli N."/>
            <person name="Wittwer M."/>
            <person name="Tonolla M."/>
        </authorList>
    </citation>
    <scope>NUCLEOTIDE SEQUENCE [LARGE SCALE GENOMIC DNA]</scope>
    <source>
        <strain evidence="4 5">Cad16T</strain>
        <plasmid evidence="5">Plasmid pts417</plasmid>
    </source>
</reference>
<dbReference type="PIRSF" id="PIRSF029218">
    <property type="entry name" value="ParE"/>
    <property type="match status" value="1"/>
</dbReference>
<evidence type="ECO:0000256" key="3">
    <source>
        <dbReference type="PIRNR" id="PIRNR029218"/>
    </source>
</evidence>
<evidence type="ECO:0000256" key="1">
    <source>
        <dbReference type="ARBA" id="ARBA00006226"/>
    </source>
</evidence>
<name>A0A2K8UHP0_9GAMM</name>
<accession>A0A2K8UHP0</accession>
<dbReference type="InterPro" id="IPR035093">
    <property type="entry name" value="RelE/ParE_toxin_dom_sf"/>
</dbReference>
<organism evidence="4 5">
    <name type="scientific">Candidatus Thiodictyon syntrophicum</name>
    <dbReference type="NCBI Taxonomy" id="1166950"/>
    <lineage>
        <taxon>Bacteria</taxon>
        <taxon>Pseudomonadati</taxon>
        <taxon>Pseudomonadota</taxon>
        <taxon>Gammaproteobacteria</taxon>
        <taxon>Chromatiales</taxon>
        <taxon>Chromatiaceae</taxon>
        <taxon>Thiodictyon</taxon>
    </lineage>
</organism>